<keyword evidence="1" id="KW-0547">Nucleotide-binding</keyword>
<evidence type="ECO:0000256" key="1">
    <source>
        <dbReference type="ARBA" id="ARBA00022741"/>
    </source>
</evidence>
<dbReference type="InterPro" id="IPR003749">
    <property type="entry name" value="ThiS/MoaD-like"/>
</dbReference>
<dbReference type="PANTHER" id="PTHR33359">
    <property type="entry name" value="MOLYBDOPTERIN SYNTHASE SULFUR CARRIER SUBUNIT"/>
    <property type="match status" value="1"/>
</dbReference>
<accession>A0ABY4W5U1</accession>
<evidence type="ECO:0000313" key="4">
    <source>
        <dbReference type="EMBL" id="USG62377.1"/>
    </source>
</evidence>
<reference evidence="4" key="1">
    <citation type="submission" date="2022-06" db="EMBL/GenBank/DDBJ databases">
        <title>Sneathiella actinostolidae sp. nov., isolated from a sea anemonein the Western Pacific Ocean.</title>
        <authorList>
            <person name="Wei M.J."/>
        </authorList>
    </citation>
    <scope>NUCLEOTIDE SEQUENCE</scope>
    <source>
        <strain evidence="4">PHK-P5</strain>
    </source>
</reference>
<dbReference type="Gene3D" id="3.10.20.30">
    <property type="match status" value="1"/>
</dbReference>
<gene>
    <name evidence="4" type="primary">moaD</name>
    <name evidence="4" type="ORF">NBZ79_05205</name>
</gene>
<sequence>MRILYFAWLKTKLGITEETVACSAEIYDVDSLVAWIKTRGPQFQEAFIDMDVVRIAVNQEYVVTNVPLKNGDEVAFFPPVTGG</sequence>
<dbReference type="NCBIfam" id="TIGR01682">
    <property type="entry name" value="moaD"/>
    <property type="match status" value="1"/>
</dbReference>
<dbReference type="EMBL" id="CP098747">
    <property type="protein sequence ID" value="USG62377.1"/>
    <property type="molecule type" value="Genomic_DNA"/>
</dbReference>
<dbReference type="InterPro" id="IPR044672">
    <property type="entry name" value="MOCS2A"/>
</dbReference>
<dbReference type="SUPFAM" id="SSF54285">
    <property type="entry name" value="MoaD/ThiS"/>
    <property type="match status" value="1"/>
</dbReference>
<dbReference type="RefSeq" id="WP_251936083.1">
    <property type="nucleotide sequence ID" value="NZ_CP098747.1"/>
</dbReference>
<name>A0ABY4W5U1_9PROT</name>
<comment type="similarity">
    <text evidence="2">Belongs to the MoaD family.</text>
</comment>
<dbReference type="CDD" id="cd00754">
    <property type="entry name" value="Ubl_MoaD"/>
    <property type="match status" value="1"/>
</dbReference>
<proteinExistence type="inferred from homology"/>
<dbReference type="InterPro" id="IPR012675">
    <property type="entry name" value="Beta-grasp_dom_sf"/>
</dbReference>
<dbReference type="Proteomes" id="UP001056291">
    <property type="component" value="Chromosome"/>
</dbReference>
<keyword evidence="5" id="KW-1185">Reference proteome</keyword>
<evidence type="ECO:0000256" key="3">
    <source>
        <dbReference type="ARBA" id="ARBA00024247"/>
    </source>
</evidence>
<dbReference type="Pfam" id="PF02597">
    <property type="entry name" value="ThiS"/>
    <property type="match status" value="1"/>
</dbReference>
<organism evidence="4 5">
    <name type="scientific">Sneathiella marina</name>
    <dbReference type="NCBI Taxonomy" id="2950108"/>
    <lineage>
        <taxon>Bacteria</taxon>
        <taxon>Pseudomonadati</taxon>
        <taxon>Pseudomonadota</taxon>
        <taxon>Alphaproteobacteria</taxon>
        <taxon>Sneathiellales</taxon>
        <taxon>Sneathiellaceae</taxon>
        <taxon>Sneathiella</taxon>
    </lineage>
</organism>
<evidence type="ECO:0000313" key="5">
    <source>
        <dbReference type="Proteomes" id="UP001056291"/>
    </source>
</evidence>
<dbReference type="InterPro" id="IPR016155">
    <property type="entry name" value="Mopterin_synth/thiamin_S_b"/>
</dbReference>
<dbReference type="PANTHER" id="PTHR33359:SF1">
    <property type="entry name" value="MOLYBDOPTERIN SYNTHASE SULFUR CARRIER SUBUNIT"/>
    <property type="match status" value="1"/>
</dbReference>
<evidence type="ECO:0000256" key="2">
    <source>
        <dbReference type="ARBA" id="ARBA00024200"/>
    </source>
</evidence>
<protein>
    <recommendedName>
        <fullName evidence="3">Molybdopterin synthase sulfur carrier subunit</fullName>
    </recommendedName>
</protein>